<comment type="similarity">
    <text evidence="2">Belongs to the major facilitator superfamily.</text>
</comment>
<dbReference type="HOGENOM" id="CLU_012970_2_1_1"/>
<dbReference type="FunCoup" id="Q6CSM9">
    <property type="interactions" value="29"/>
</dbReference>
<sequence length="623" mass="70088">MAVKEEVVGKQAVSSHTVAANEFDLDEKQQPEVLNEYGLPDKLRFTRSLVLRKTEILAQQYDTWYWKAVLLFSVFLCSYGYGLDGSVRSVYTTYATNSYSTHSLLSTISIINLVIGASAQVFFARLSDVFGRLTLLIVATVFYSVGTIIQSQAYDVQRYAAGAVFYNVGLVGVVLQVILILSDFSSLRWRLFYTFVPSWPFIINMWVSGNVVNAANPLENWSWSIGMWAFIFPLTCLPLVCCILHMRYRASKTEAWRHLQLEKTYYQSHGLLQTLIQLFWKLDVVGVLLLTVTLGCILVPLTLAGGVSQKWNNPHVIAPFVLGFVLLPIFVVWESKWALDPIAPFELLKDRGVWSALTIQFLIYFVYQMAVGYLYTILVIAVDESTTSATRITSVYSFTAAVASPFFALVVTRSKRLKPYIITGCSLWMVAMGILYHFRSGKDSDKGIIGGLVLWGLTSTLFTYPVTVSLQSITSHENMASVTALNYTIYRIGGAVASAASGAIWTQLLYKKLLKEMNGDATLATAAYGSPFDFILDYPWGTPMRDAMVESYRYVQKYEVLVALIFTVPMFILSMFLRDPPLTDDQAQENLKEGEYINTEHDDPILAWMDDKWTRITGGKKVE</sequence>
<dbReference type="KEGG" id="kla:KLLA0_C19272g"/>
<dbReference type="PANTHER" id="PTHR23501:SF92">
    <property type="entry name" value="GLUTATHIONE EXCHANGER 1-RELATED"/>
    <property type="match status" value="1"/>
</dbReference>
<dbReference type="SUPFAM" id="SSF103473">
    <property type="entry name" value="MFS general substrate transporter"/>
    <property type="match status" value="1"/>
</dbReference>
<dbReference type="GO" id="GO:0005886">
    <property type="term" value="C:plasma membrane"/>
    <property type="evidence" value="ECO:0007669"/>
    <property type="project" value="TreeGrafter"/>
</dbReference>
<evidence type="ECO:0000256" key="4">
    <source>
        <dbReference type="ARBA" id="ARBA00022692"/>
    </source>
</evidence>
<dbReference type="GO" id="GO:0005768">
    <property type="term" value="C:endosome"/>
    <property type="evidence" value="ECO:0007669"/>
    <property type="project" value="TreeGrafter"/>
</dbReference>
<dbReference type="Proteomes" id="UP000000598">
    <property type="component" value="Chromosome C"/>
</dbReference>
<dbReference type="GeneID" id="2892638"/>
<comment type="subcellular location">
    <subcellularLocation>
        <location evidence="1">Endomembrane system</location>
        <topology evidence="1">Multi-pass membrane protein</topology>
    </subcellularLocation>
</comment>
<dbReference type="OMA" id="SIGMWAF"/>
<feature type="transmembrane region" description="Helical" evidence="8">
    <location>
        <begin position="135"/>
        <end position="153"/>
    </location>
</feature>
<reference evidence="9 10" key="1">
    <citation type="journal article" date="2004" name="Nature">
        <title>Genome evolution in yeasts.</title>
        <authorList>
            <consortium name="Genolevures"/>
            <person name="Dujon B."/>
            <person name="Sherman D."/>
            <person name="Fischer G."/>
            <person name="Durrens P."/>
            <person name="Casaregola S."/>
            <person name="Lafontaine I."/>
            <person name="de Montigny J."/>
            <person name="Marck C."/>
            <person name="Neuveglise C."/>
            <person name="Talla E."/>
            <person name="Goffard N."/>
            <person name="Frangeul L."/>
            <person name="Aigle M."/>
            <person name="Anthouard V."/>
            <person name="Babour A."/>
            <person name="Barbe V."/>
            <person name="Barnay S."/>
            <person name="Blanchin S."/>
            <person name="Beckerich J.M."/>
            <person name="Beyne E."/>
            <person name="Bleykasten C."/>
            <person name="Boisrame A."/>
            <person name="Boyer J."/>
            <person name="Cattolico L."/>
            <person name="Confanioleri F."/>
            <person name="de Daruvar A."/>
            <person name="Despons L."/>
            <person name="Fabre E."/>
            <person name="Fairhead C."/>
            <person name="Ferry-Dumazet H."/>
            <person name="Groppi A."/>
            <person name="Hantraye F."/>
            <person name="Hennequin C."/>
            <person name="Jauniaux N."/>
            <person name="Joyet P."/>
            <person name="Kachouri R."/>
            <person name="Kerrest A."/>
            <person name="Koszul R."/>
            <person name="Lemaire M."/>
            <person name="Lesur I."/>
            <person name="Ma L."/>
            <person name="Muller H."/>
            <person name="Nicaud J.M."/>
            <person name="Nikolski M."/>
            <person name="Oztas S."/>
            <person name="Ozier-Kalogeropoulos O."/>
            <person name="Pellenz S."/>
            <person name="Potier S."/>
            <person name="Richard G.F."/>
            <person name="Straub M.L."/>
            <person name="Suleau A."/>
            <person name="Swennene D."/>
            <person name="Tekaia F."/>
            <person name="Wesolowski-Louvel M."/>
            <person name="Westhof E."/>
            <person name="Wirth B."/>
            <person name="Zeniou-Meyer M."/>
            <person name="Zivanovic I."/>
            <person name="Bolotin-Fukuhara M."/>
            <person name="Thierry A."/>
            <person name="Bouchier C."/>
            <person name="Caudron B."/>
            <person name="Scarpelli C."/>
            <person name="Gaillardin C."/>
            <person name="Weissenbach J."/>
            <person name="Wincker P."/>
            <person name="Souciet J.L."/>
        </authorList>
    </citation>
    <scope>NUCLEOTIDE SEQUENCE [LARGE SCALE GENOMIC DNA]</scope>
    <source>
        <strain evidence="10">ATCC 8585 / CBS 2359 / DSM 70799 / NBRC 1267 / NRRL Y-1140 / WM37</strain>
    </source>
</reference>
<feature type="transmembrane region" description="Helical" evidence="8">
    <location>
        <begin position="191"/>
        <end position="209"/>
    </location>
</feature>
<feature type="transmembrane region" description="Helical" evidence="8">
    <location>
        <begin position="394"/>
        <end position="411"/>
    </location>
</feature>
<dbReference type="GO" id="GO:0015343">
    <property type="term" value="F:siderophore-iron transmembrane transporter activity"/>
    <property type="evidence" value="ECO:0007669"/>
    <property type="project" value="TreeGrafter"/>
</dbReference>
<keyword evidence="3" id="KW-0813">Transport</keyword>
<keyword evidence="5 8" id="KW-1133">Transmembrane helix</keyword>
<dbReference type="FunFam" id="1.20.1250.20:FF:000197">
    <property type="entry name" value="Siderophore iron transporter 1"/>
    <property type="match status" value="1"/>
</dbReference>
<feature type="transmembrane region" description="Helical" evidence="8">
    <location>
        <begin position="417"/>
        <end position="436"/>
    </location>
</feature>
<keyword evidence="7 8" id="KW-0472">Membrane</keyword>
<evidence type="ECO:0000256" key="3">
    <source>
        <dbReference type="ARBA" id="ARBA00022448"/>
    </source>
</evidence>
<dbReference type="PaxDb" id="284590-Q6CSM9"/>
<proteinExistence type="inferred from homology"/>
<feature type="transmembrane region" description="Helical" evidence="8">
    <location>
        <begin position="103"/>
        <end position="123"/>
    </location>
</feature>
<dbReference type="InterPro" id="IPR011701">
    <property type="entry name" value="MFS"/>
</dbReference>
<dbReference type="EMBL" id="CR382123">
    <property type="protein sequence ID" value="CAH01911.1"/>
    <property type="molecule type" value="Genomic_DNA"/>
</dbReference>
<feature type="transmembrane region" description="Helical" evidence="8">
    <location>
        <begin position="558"/>
        <end position="577"/>
    </location>
</feature>
<evidence type="ECO:0000313" key="9">
    <source>
        <dbReference type="EMBL" id="CAH01911.1"/>
    </source>
</evidence>
<feature type="transmembrane region" description="Helical" evidence="8">
    <location>
        <begin position="316"/>
        <end position="333"/>
    </location>
</feature>
<evidence type="ECO:0000313" key="10">
    <source>
        <dbReference type="Proteomes" id="UP000000598"/>
    </source>
</evidence>
<feature type="transmembrane region" description="Helical" evidence="8">
    <location>
        <begin position="64"/>
        <end position="83"/>
    </location>
</feature>
<dbReference type="Pfam" id="PF07690">
    <property type="entry name" value="MFS_1"/>
    <property type="match status" value="1"/>
</dbReference>
<dbReference type="InterPro" id="IPR036259">
    <property type="entry name" value="MFS_trans_sf"/>
</dbReference>
<gene>
    <name evidence="9" type="ORF">KLLA0_C19272g</name>
</gene>
<evidence type="ECO:0000256" key="5">
    <source>
        <dbReference type="ARBA" id="ARBA00022989"/>
    </source>
</evidence>
<feature type="transmembrane region" description="Helical" evidence="8">
    <location>
        <begin position="286"/>
        <end position="304"/>
    </location>
</feature>
<dbReference type="InParanoid" id="Q6CSM9"/>
<dbReference type="GO" id="GO:0005774">
    <property type="term" value="C:vacuolar membrane"/>
    <property type="evidence" value="ECO:0007669"/>
    <property type="project" value="TreeGrafter"/>
</dbReference>
<keyword evidence="6" id="KW-0406">Ion transport</keyword>
<keyword evidence="10" id="KW-1185">Reference proteome</keyword>
<feature type="transmembrane region" description="Helical" evidence="8">
    <location>
        <begin position="488"/>
        <end position="510"/>
    </location>
</feature>
<organism evidence="9 10">
    <name type="scientific">Kluyveromyces lactis (strain ATCC 8585 / CBS 2359 / DSM 70799 / NBRC 1267 / NRRL Y-1140 / WM37)</name>
    <name type="common">Yeast</name>
    <name type="synonym">Candida sphaerica</name>
    <dbReference type="NCBI Taxonomy" id="284590"/>
    <lineage>
        <taxon>Eukaryota</taxon>
        <taxon>Fungi</taxon>
        <taxon>Dikarya</taxon>
        <taxon>Ascomycota</taxon>
        <taxon>Saccharomycotina</taxon>
        <taxon>Saccharomycetes</taxon>
        <taxon>Saccharomycetales</taxon>
        <taxon>Saccharomycetaceae</taxon>
        <taxon>Kluyveromyces</taxon>
    </lineage>
</organism>
<dbReference type="PANTHER" id="PTHR23501">
    <property type="entry name" value="MAJOR FACILITATOR SUPERFAMILY"/>
    <property type="match status" value="1"/>
</dbReference>
<feature type="transmembrane region" description="Helical" evidence="8">
    <location>
        <begin position="448"/>
        <end position="468"/>
    </location>
</feature>
<feature type="transmembrane region" description="Helical" evidence="8">
    <location>
        <begin position="353"/>
        <end position="382"/>
    </location>
</feature>
<feature type="transmembrane region" description="Helical" evidence="8">
    <location>
        <begin position="159"/>
        <end position="179"/>
    </location>
</feature>
<evidence type="ECO:0000256" key="8">
    <source>
        <dbReference type="SAM" id="Phobius"/>
    </source>
</evidence>
<evidence type="ECO:0000256" key="2">
    <source>
        <dbReference type="ARBA" id="ARBA00008335"/>
    </source>
</evidence>
<accession>Q6CSM9</accession>
<dbReference type="CDD" id="cd17322">
    <property type="entry name" value="MFS_ARN_like"/>
    <property type="match status" value="1"/>
</dbReference>
<name>Q6CSM9_KLULA</name>
<evidence type="ECO:0000256" key="1">
    <source>
        <dbReference type="ARBA" id="ARBA00004127"/>
    </source>
</evidence>
<dbReference type="AlphaFoldDB" id="Q6CSM9"/>
<feature type="transmembrane region" description="Helical" evidence="8">
    <location>
        <begin position="221"/>
        <end position="244"/>
    </location>
</feature>
<dbReference type="Gene3D" id="1.20.1250.20">
    <property type="entry name" value="MFS general substrate transporter like domains"/>
    <property type="match status" value="2"/>
</dbReference>
<dbReference type="RefSeq" id="XP_453060.1">
    <property type="nucleotide sequence ID" value="XM_453060.1"/>
</dbReference>
<dbReference type="eggNOG" id="KOG0254">
    <property type="taxonomic scope" value="Eukaryota"/>
</dbReference>
<keyword evidence="4 8" id="KW-0812">Transmembrane</keyword>
<protein>
    <submittedName>
        <fullName evidence="9">KLLA0C19272p</fullName>
    </submittedName>
</protein>
<evidence type="ECO:0000256" key="7">
    <source>
        <dbReference type="ARBA" id="ARBA00023136"/>
    </source>
</evidence>
<evidence type="ECO:0000256" key="6">
    <source>
        <dbReference type="ARBA" id="ARBA00023065"/>
    </source>
</evidence>